<feature type="transmembrane region" description="Helical" evidence="10">
    <location>
        <begin position="93"/>
        <end position="113"/>
    </location>
</feature>
<dbReference type="AlphaFoldDB" id="A0A0V0QLP2"/>
<evidence type="ECO:0000313" key="11">
    <source>
        <dbReference type="EMBL" id="KRX03149.1"/>
    </source>
</evidence>
<proteinExistence type="inferred from homology"/>
<evidence type="ECO:0000256" key="3">
    <source>
        <dbReference type="ARBA" id="ARBA00012132"/>
    </source>
</evidence>
<dbReference type="EC" id="2.7.1.108" evidence="3"/>
<evidence type="ECO:0000256" key="1">
    <source>
        <dbReference type="ARBA" id="ARBA00004477"/>
    </source>
</evidence>
<evidence type="ECO:0000313" key="12">
    <source>
        <dbReference type="Proteomes" id="UP000054937"/>
    </source>
</evidence>
<evidence type="ECO:0000256" key="9">
    <source>
        <dbReference type="ARBA" id="ARBA00023136"/>
    </source>
</evidence>
<dbReference type="GO" id="GO:0043048">
    <property type="term" value="P:dolichyl monophosphate biosynthetic process"/>
    <property type="evidence" value="ECO:0007669"/>
    <property type="project" value="TreeGrafter"/>
</dbReference>
<evidence type="ECO:0000256" key="6">
    <source>
        <dbReference type="ARBA" id="ARBA00022777"/>
    </source>
</evidence>
<evidence type="ECO:0000256" key="8">
    <source>
        <dbReference type="ARBA" id="ARBA00022989"/>
    </source>
</evidence>
<keyword evidence="4" id="KW-0808">Transferase</keyword>
<feature type="transmembrane region" description="Helical" evidence="10">
    <location>
        <begin position="50"/>
        <end position="67"/>
    </location>
</feature>
<evidence type="ECO:0000256" key="2">
    <source>
        <dbReference type="ARBA" id="ARBA00010794"/>
    </source>
</evidence>
<comment type="similarity">
    <text evidence="2">Belongs to the polyprenol kinase family.</text>
</comment>
<comment type="caution">
    <text evidence="11">The sequence shown here is derived from an EMBL/GenBank/DDBJ whole genome shotgun (WGS) entry which is preliminary data.</text>
</comment>
<dbReference type="EMBL" id="LDAU01000144">
    <property type="protein sequence ID" value="KRX03149.1"/>
    <property type="molecule type" value="Genomic_DNA"/>
</dbReference>
<organism evidence="11 12">
    <name type="scientific">Pseudocohnilembus persalinus</name>
    <name type="common">Ciliate</name>
    <dbReference type="NCBI Taxonomy" id="266149"/>
    <lineage>
        <taxon>Eukaryota</taxon>
        <taxon>Sar</taxon>
        <taxon>Alveolata</taxon>
        <taxon>Ciliophora</taxon>
        <taxon>Intramacronucleata</taxon>
        <taxon>Oligohymenophorea</taxon>
        <taxon>Scuticociliatia</taxon>
        <taxon>Philasterida</taxon>
        <taxon>Pseudocohnilembidae</taxon>
        <taxon>Pseudocohnilembus</taxon>
    </lineage>
</organism>
<dbReference type="InterPro" id="IPR032974">
    <property type="entry name" value="Polypren_kinase"/>
</dbReference>
<keyword evidence="9 10" id="KW-0472">Membrane</keyword>
<keyword evidence="8 10" id="KW-1133">Transmembrane helix</keyword>
<keyword evidence="6" id="KW-0418">Kinase</keyword>
<keyword evidence="5 10" id="KW-0812">Transmembrane</keyword>
<sequence length="138" mass="16277">MHLLMALSGFSWIFFCFEILRQIQRKKSQFWHNFNKYLLDKCDERDNDNLIITHIYLILGVLIPLYYQKFYESEIYELNNLKQDNQQVQIQQILSPILGILALGIGDSFAALIGKKYGKFKIFQKKTLEGLLGFYGDQ</sequence>
<dbReference type="PANTHER" id="PTHR13205">
    <property type="entry name" value="TRANSMEMBRANE PROTEIN 15-RELATED"/>
    <property type="match status" value="1"/>
</dbReference>
<keyword evidence="7" id="KW-0256">Endoplasmic reticulum</keyword>
<evidence type="ECO:0000256" key="10">
    <source>
        <dbReference type="SAM" id="Phobius"/>
    </source>
</evidence>
<comment type="subcellular location">
    <subcellularLocation>
        <location evidence="1">Endoplasmic reticulum membrane</location>
        <topology evidence="1">Multi-pass membrane protein</topology>
    </subcellularLocation>
</comment>
<dbReference type="GO" id="GO:0004168">
    <property type="term" value="F:dolichol kinase activity"/>
    <property type="evidence" value="ECO:0007669"/>
    <property type="project" value="UniProtKB-EC"/>
</dbReference>
<accession>A0A0V0QLP2</accession>
<dbReference type="Proteomes" id="UP000054937">
    <property type="component" value="Unassembled WGS sequence"/>
</dbReference>
<evidence type="ECO:0000256" key="4">
    <source>
        <dbReference type="ARBA" id="ARBA00022679"/>
    </source>
</evidence>
<evidence type="ECO:0000256" key="5">
    <source>
        <dbReference type="ARBA" id="ARBA00022692"/>
    </source>
</evidence>
<protein>
    <recommendedName>
        <fullName evidence="3">dolichol kinase</fullName>
        <ecNumber evidence="3">2.7.1.108</ecNumber>
    </recommendedName>
</protein>
<keyword evidence="12" id="KW-1185">Reference proteome</keyword>
<dbReference type="GO" id="GO:0005789">
    <property type="term" value="C:endoplasmic reticulum membrane"/>
    <property type="evidence" value="ECO:0007669"/>
    <property type="project" value="UniProtKB-SubCell"/>
</dbReference>
<gene>
    <name evidence="11" type="ORF">PPERSA_10230</name>
</gene>
<reference evidence="11 12" key="1">
    <citation type="journal article" date="2015" name="Sci. Rep.">
        <title>Genome of the facultative scuticociliatosis pathogen Pseudocohnilembus persalinus provides insight into its virulence through horizontal gene transfer.</title>
        <authorList>
            <person name="Xiong J."/>
            <person name="Wang G."/>
            <person name="Cheng J."/>
            <person name="Tian M."/>
            <person name="Pan X."/>
            <person name="Warren A."/>
            <person name="Jiang C."/>
            <person name="Yuan D."/>
            <person name="Miao W."/>
        </authorList>
    </citation>
    <scope>NUCLEOTIDE SEQUENCE [LARGE SCALE GENOMIC DNA]</scope>
    <source>
        <strain evidence="11">36N120E</strain>
    </source>
</reference>
<dbReference type="InParanoid" id="A0A0V0QLP2"/>
<feature type="transmembrane region" description="Helical" evidence="10">
    <location>
        <begin position="6"/>
        <end position="23"/>
    </location>
</feature>
<evidence type="ECO:0000256" key="7">
    <source>
        <dbReference type="ARBA" id="ARBA00022824"/>
    </source>
</evidence>
<dbReference type="PANTHER" id="PTHR13205:SF15">
    <property type="entry name" value="DOLICHOL KINASE"/>
    <property type="match status" value="1"/>
</dbReference>
<name>A0A0V0QLP2_PSEPJ</name>
<dbReference type="OrthoDB" id="377083at2759"/>